<feature type="region of interest" description="Disordered" evidence="5">
    <location>
        <begin position="1"/>
        <end position="23"/>
    </location>
</feature>
<evidence type="ECO:0000259" key="6">
    <source>
        <dbReference type="PROSITE" id="PS50977"/>
    </source>
</evidence>
<dbReference type="PROSITE" id="PS50977">
    <property type="entry name" value="HTH_TETR_2"/>
    <property type="match status" value="1"/>
</dbReference>
<dbReference type="InterPro" id="IPR001647">
    <property type="entry name" value="HTH_TetR"/>
</dbReference>
<organism evidence="7 8">
    <name type="scientific">Nocardia aurantia</name>
    <dbReference type="NCBI Taxonomy" id="2585199"/>
    <lineage>
        <taxon>Bacteria</taxon>
        <taxon>Bacillati</taxon>
        <taxon>Actinomycetota</taxon>
        <taxon>Actinomycetes</taxon>
        <taxon>Mycobacteriales</taxon>
        <taxon>Nocardiaceae</taxon>
        <taxon>Nocardia</taxon>
    </lineage>
</organism>
<dbReference type="InterPro" id="IPR009057">
    <property type="entry name" value="Homeodomain-like_sf"/>
</dbReference>
<dbReference type="GO" id="GO:0003700">
    <property type="term" value="F:DNA-binding transcription factor activity"/>
    <property type="evidence" value="ECO:0007669"/>
    <property type="project" value="TreeGrafter"/>
</dbReference>
<dbReference type="SUPFAM" id="SSF48498">
    <property type="entry name" value="Tetracyclin repressor-like, C-terminal domain"/>
    <property type="match status" value="1"/>
</dbReference>
<accession>A0A7K0DSY9</accession>
<keyword evidence="2 4" id="KW-0238">DNA-binding</keyword>
<dbReference type="Pfam" id="PF00440">
    <property type="entry name" value="TetR_N"/>
    <property type="match status" value="1"/>
</dbReference>
<dbReference type="InterPro" id="IPR050109">
    <property type="entry name" value="HTH-type_TetR-like_transc_reg"/>
</dbReference>
<dbReference type="PANTHER" id="PTHR30055">
    <property type="entry name" value="HTH-TYPE TRANSCRIPTIONAL REGULATOR RUTR"/>
    <property type="match status" value="1"/>
</dbReference>
<keyword evidence="8" id="KW-1185">Reference proteome</keyword>
<sequence>MSSTTDEPTGPLPRGRHRLSRDEVRSSQYRRLCTAALVAVGELGYAATTVADIVSRAQVARRTFYALFSGKDECFAAAYDFGVETGLRTLQSTIAAAGEMSFPARVRLSFDVWLAALAGEPAAARALYVETLVAGGPLVEHRARVHRMFAAYMIDIARCGVDSGDLTSEPDPQLIDMLLGGIDDRVRACLHERGAEDLPELSSLFTRTALALCAGAHG</sequence>
<comment type="caution">
    <text evidence="7">The sequence shown here is derived from an EMBL/GenBank/DDBJ whole genome shotgun (WGS) entry which is preliminary data.</text>
</comment>
<protein>
    <recommendedName>
        <fullName evidence="6">HTH tetR-type domain-containing protein</fullName>
    </recommendedName>
</protein>
<dbReference type="Proteomes" id="UP000431401">
    <property type="component" value="Unassembled WGS sequence"/>
</dbReference>
<proteinExistence type="predicted"/>
<evidence type="ECO:0000256" key="4">
    <source>
        <dbReference type="PROSITE-ProRule" id="PRU00335"/>
    </source>
</evidence>
<evidence type="ECO:0000313" key="7">
    <source>
        <dbReference type="EMBL" id="MQY28472.1"/>
    </source>
</evidence>
<evidence type="ECO:0000256" key="2">
    <source>
        <dbReference type="ARBA" id="ARBA00023125"/>
    </source>
</evidence>
<dbReference type="GO" id="GO:0000976">
    <property type="term" value="F:transcription cis-regulatory region binding"/>
    <property type="evidence" value="ECO:0007669"/>
    <property type="project" value="TreeGrafter"/>
</dbReference>
<name>A0A7K0DSY9_9NOCA</name>
<dbReference type="OrthoDB" id="5242485at2"/>
<dbReference type="InterPro" id="IPR036271">
    <property type="entry name" value="Tet_transcr_reg_TetR-rel_C_sf"/>
</dbReference>
<evidence type="ECO:0000313" key="8">
    <source>
        <dbReference type="Proteomes" id="UP000431401"/>
    </source>
</evidence>
<feature type="DNA-binding region" description="H-T-H motif" evidence="4">
    <location>
        <begin position="49"/>
        <end position="68"/>
    </location>
</feature>
<keyword evidence="1" id="KW-0805">Transcription regulation</keyword>
<feature type="domain" description="HTH tetR-type" evidence="6">
    <location>
        <begin position="26"/>
        <end position="86"/>
    </location>
</feature>
<dbReference type="RefSeq" id="WP_153344551.1">
    <property type="nucleotide sequence ID" value="NZ_WEGI01000009.1"/>
</dbReference>
<evidence type="ECO:0000256" key="1">
    <source>
        <dbReference type="ARBA" id="ARBA00023015"/>
    </source>
</evidence>
<evidence type="ECO:0000256" key="5">
    <source>
        <dbReference type="SAM" id="MobiDB-lite"/>
    </source>
</evidence>
<dbReference type="AlphaFoldDB" id="A0A7K0DSY9"/>
<dbReference type="SUPFAM" id="SSF46689">
    <property type="entry name" value="Homeodomain-like"/>
    <property type="match status" value="1"/>
</dbReference>
<keyword evidence="3" id="KW-0804">Transcription</keyword>
<evidence type="ECO:0000256" key="3">
    <source>
        <dbReference type="ARBA" id="ARBA00023163"/>
    </source>
</evidence>
<reference evidence="7 8" key="1">
    <citation type="submission" date="2019-10" db="EMBL/GenBank/DDBJ databases">
        <title>Nocardia macrotermitis sp. nov. and Nocardia aurantia sp. nov., isolated from the gut of fungus growing-termite Macrotermes natalensis.</title>
        <authorList>
            <person name="Benndorf R."/>
            <person name="Schwitalla J."/>
            <person name="Martin K."/>
            <person name="De Beer W."/>
            <person name="Kaster A.-K."/>
            <person name="Vollmers J."/>
            <person name="Poulsen M."/>
            <person name="Beemelmanns C."/>
        </authorList>
    </citation>
    <scope>NUCLEOTIDE SEQUENCE [LARGE SCALE GENOMIC DNA]</scope>
    <source>
        <strain evidence="7 8">RB56</strain>
    </source>
</reference>
<gene>
    <name evidence="7" type="ORF">NRB56_40560</name>
</gene>
<dbReference type="Gene3D" id="1.10.357.10">
    <property type="entry name" value="Tetracycline Repressor, domain 2"/>
    <property type="match status" value="1"/>
</dbReference>
<dbReference type="PANTHER" id="PTHR30055:SF238">
    <property type="entry name" value="MYCOFACTOCIN BIOSYNTHESIS TRANSCRIPTIONAL REGULATOR MFTR-RELATED"/>
    <property type="match status" value="1"/>
</dbReference>
<dbReference type="EMBL" id="WEGI01000009">
    <property type="protein sequence ID" value="MQY28472.1"/>
    <property type="molecule type" value="Genomic_DNA"/>
</dbReference>